<proteinExistence type="predicted"/>
<accession>A0ABN9NTL9</accession>
<dbReference type="Pfam" id="PF18593">
    <property type="entry name" value="CdiI_2"/>
    <property type="match status" value="1"/>
</dbReference>
<organism evidence="2 3">
    <name type="scientific">[Mycobacterium] wendilense</name>
    <dbReference type="NCBI Taxonomy" id="3064284"/>
    <lineage>
        <taxon>Bacteria</taxon>
        <taxon>Bacillati</taxon>
        <taxon>Actinomycetota</taxon>
        <taxon>Actinomycetes</taxon>
        <taxon>Mycobacteriales</taxon>
        <taxon>Mycobacteriaceae</taxon>
        <taxon>Mycolicibacter</taxon>
    </lineage>
</organism>
<dbReference type="EMBL" id="OY726395">
    <property type="protein sequence ID" value="CAJ1579257.1"/>
    <property type="molecule type" value="Genomic_DNA"/>
</dbReference>
<name>A0ABN9NTL9_9MYCO</name>
<gene>
    <name evidence="2" type="ORF">MU0050_000417</name>
</gene>
<evidence type="ECO:0000259" key="1">
    <source>
        <dbReference type="Pfam" id="PF18593"/>
    </source>
</evidence>
<feature type="domain" description="CdiI immunity protein" evidence="1">
    <location>
        <begin position="9"/>
        <end position="96"/>
    </location>
</feature>
<keyword evidence="3" id="KW-1185">Reference proteome</keyword>
<dbReference type="Proteomes" id="UP001190466">
    <property type="component" value="Chromosome"/>
</dbReference>
<sequence length="106" mass="12201">MSDNPVSEDLDQFFGAYFHQDWVFEADDWPGIVDSFVDGDRRPSAELLRQLAREIDCLRETRTEASLEHLLDKLGVYYDPRPLTFTAWLGQIADRLRSHADGIATE</sequence>
<evidence type="ECO:0000313" key="2">
    <source>
        <dbReference type="EMBL" id="CAJ1579257.1"/>
    </source>
</evidence>
<dbReference type="InterPro" id="IPR041129">
    <property type="entry name" value="CdiI_2"/>
</dbReference>
<reference evidence="2 3" key="1">
    <citation type="submission" date="2023-08" db="EMBL/GenBank/DDBJ databases">
        <authorList>
            <person name="Folkvardsen B D."/>
            <person name="Norman A."/>
        </authorList>
    </citation>
    <scope>NUCLEOTIDE SEQUENCE [LARGE SCALE GENOMIC DNA]</scope>
    <source>
        <strain evidence="2 3">Mu0050</strain>
    </source>
</reference>
<evidence type="ECO:0000313" key="3">
    <source>
        <dbReference type="Proteomes" id="UP001190466"/>
    </source>
</evidence>
<protein>
    <submittedName>
        <fullName evidence="2">Contact-dependent growth inhibition system immunity protein</fullName>
    </submittedName>
</protein>
<dbReference type="RefSeq" id="WP_316513918.1">
    <property type="nucleotide sequence ID" value="NZ_OY726395.1"/>
</dbReference>